<proteinExistence type="predicted"/>
<dbReference type="EMBL" id="JAJUWU010000007">
    <property type="protein sequence ID" value="MCE7027973.1"/>
    <property type="molecule type" value="Genomic_DNA"/>
</dbReference>
<dbReference type="Proteomes" id="UP001139035">
    <property type="component" value="Unassembled WGS sequence"/>
</dbReference>
<evidence type="ECO:0000313" key="3">
    <source>
        <dbReference type="EMBL" id="MCE7027973.1"/>
    </source>
</evidence>
<feature type="region of interest" description="Disordered" evidence="1">
    <location>
        <begin position="1"/>
        <end position="43"/>
    </location>
</feature>
<dbReference type="Pfam" id="PF13480">
    <property type="entry name" value="Acetyltransf_6"/>
    <property type="match status" value="1"/>
</dbReference>
<gene>
    <name evidence="3" type="ORF">LZD57_08215</name>
</gene>
<feature type="domain" description="BioF2-like acetyltransferase" evidence="2">
    <location>
        <begin position="237"/>
        <end position="367"/>
    </location>
</feature>
<dbReference type="InterPro" id="IPR038740">
    <property type="entry name" value="BioF2-like_GNAT_dom"/>
</dbReference>
<keyword evidence="4" id="KW-1185">Reference proteome</keyword>
<organism evidence="3 4">
    <name type="scientific">Jiella avicenniae</name>
    <dbReference type="NCBI Taxonomy" id="2907202"/>
    <lineage>
        <taxon>Bacteria</taxon>
        <taxon>Pseudomonadati</taxon>
        <taxon>Pseudomonadota</taxon>
        <taxon>Alphaproteobacteria</taxon>
        <taxon>Hyphomicrobiales</taxon>
        <taxon>Aurantimonadaceae</taxon>
        <taxon>Jiella</taxon>
    </lineage>
</organism>
<evidence type="ECO:0000259" key="2">
    <source>
        <dbReference type="Pfam" id="PF13480"/>
    </source>
</evidence>
<dbReference type="InterPro" id="IPR016181">
    <property type="entry name" value="Acyl_CoA_acyltransferase"/>
</dbReference>
<comment type="caution">
    <text evidence="3">The sequence shown here is derived from an EMBL/GenBank/DDBJ whole genome shotgun (WGS) entry which is preliminary data.</text>
</comment>
<evidence type="ECO:0000256" key="1">
    <source>
        <dbReference type="SAM" id="MobiDB-lite"/>
    </source>
</evidence>
<dbReference type="RefSeq" id="WP_233719131.1">
    <property type="nucleotide sequence ID" value="NZ_JAJUWU010000007.1"/>
</dbReference>
<dbReference type="AlphaFoldDB" id="A0A9X1TBB4"/>
<feature type="compositionally biased region" description="Basic and acidic residues" evidence="1">
    <location>
        <begin position="31"/>
        <end position="43"/>
    </location>
</feature>
<name>A0A9X1TBB4_9HYPH</name>
<dbReference type="SUPFAM" id="SSF55729">
    <property type="entry name" value="Acyl-CoA N-acyltransferases (Nat)"/>
    <property type="match status" value="1"/>
</dbReference>
<accession>A0A9X1TBB4</accession>
<sequence length="440" mass="48729">MESTPIGFDDLPSEPSRGTASGLEAGQTDPRAPRSKEQRGERALPAEIDVAVARSGGARRFTIYRPEQAFGLIEELQHLSRRSIEPNVFFDPRFFVPAMPRLDDRNVRLMVLRDEGPARSRLRLLMPYTVERTSPLRGVWTIRAWVHPFGRLGTLPLDGDDPEETLLGFFEMLSDPATGLPGVLVLPETRSDGRFAEALRNAARTAGLPLTTVDAYERAGLVKREAADYLSSSVSPRRRRELQRQRRLLETHGPISLRVSRDAPCVRAALEEFLSLEASGWKGKARSAMVLDRYRAAFARESVNEIAADGRARIYTLLAGTRPVASLVVLIQAGQAFAWKMAYDETFAKASPGQQLIDETTRALVADPAIKAADSCAMPDNLVMNRFWPERLPIATHVVGLRPGSEKAVEAAVKGIARGSRSRNLARIAREWLGDTLSRR</sequence>
<protein>
    <submittedName>
        <fullName evidence="3">GNAT family N-acetyltransferase</fullName>
    </submittedName>
</protein>
<evidence type="ECO:0000313" key="4">
    <source>
        <dbReference type="Proteomes" id="UP001139035"/>
    </source>
</evidence>
<reference evidence="3" key="1">
    <citation type="submission" date="2022-01" db="EMBL/GenBank/DDBJ databases">
        <title>Jiella avicenniae sp. nov., a novel endophytic bacterium isolated from bark of Avicennia marina.</title>
        <authorList>
            <person name="Tuo L."/>
        </authorList>
    </citation>
    <scope>NUCLEOTIDE SEQUENCE</scope>
    <source>
        <strain evidence="3">CBK1P-4</strain>
    </source>
</reference>